<protein>
    <submittedName>
        <fullName evidence="1">Uncharacterized protein</fullName>
    </submittedName>
</protein>
<accession>A0A8J5WF65</accession>
<proteinExistence type="predicted"/>
<dbReference type="EMBL" id="JAAALK010000082">
    <property type="protein sequence ID" value="KAG8088414.1"/>
    <property type="molecule type" value="Genomic_DNA"/>
</dbReference>
<name>A0A8J5WF65_ZIZPA</name>
<dbReference type="Proteomes" id="UP000729402">
    <property type="component" value="Unassembled WGS sequence"/>
</dbReference>
<evidence type="ECO:0000313" key="1">
    <source>
        <dbReference type="EMBL" id="KAG8088414.1"/>
    </source>
</evidence>
<gene>
    <name evidence="1" type="ORF">GUJ93_ZPchr0010g9319</name>
</gene>
<dbReference type="AlphaFoldDB" id="A0A8J5WF65"/>
<sequence length="286" mass="29213">MAEIDGGQLGVMVAVCTLAGEAGGMRNVVKVSVVRPTAGDGAGTAEGDEHGSWSEREALHAPELGAGRGRSGAPTPTGCLTKRQFKISARKRKVLDMVARQSTKARYGQVADDLTCAQSAPPTGATTVETTIGAGVPRASSVLANVADVATTVAVDALNGGSVTTVNVGMVTAVVVPLASSLYRGSLEVGGSHSLLVVIVDDDVVVSSTSDASRSATLARTIDPMLDPTGSSTPRALLRGMMPPLLLPMALNNQPTLLGLLTFPFDVDPFLLPNWEVTNTPASAVA</sequence>
<organism evidence="1 2">
    <name type="scientific">Zizania palustris</name>
    <name type="common">Northern wild rice</name>
    <dbReference type="NCBI Taxonomy" id="103762"/>
    <lineage>
        <taxon>Eukaryota</taxon>
        <taxon>Viridiplantae</taxon>
        <taxon>Streptophyta</taxon>
        <taxon>Embryophyta</taxon>
        <taxon>Tracheophyta</taxon>
        <taxon>Spermatophyta</taxon>
        <taxon>Magnoliopsida</taxon>
        <taxon>Liliopsida</taxon>
        <taxon>Poales</taxon>
        <taxon>Poaceae</taxon>
        <taxon>BOP clade</taxon>
        <taxon>Oryzoideae</taxon>
        <taxon>Oryzeae</taxon>
        <taxon>Zizaniinae</taxon>
        <taxon>Zizania</taxon>
    </lineage>
</organism>
<evidence type="ECO:0000313" key="2">
    <source>
        <dbReference type="Proteomes" id="UP000729402"/>
    </source>
</evidence>
<comment type="caution">
    <text evidence="1">The sequence shown here is derived from an EMBL/GenBank/DDBJ whole genome shotgun (WGS) entry which is preliminary data.</text>
</comment>
<reference evidence="1" key="2">
    <citation type="submission" date="2021-02" db="EMBL/GenBank/DDBJ databases">
        <authorList>
            <person name="Kimball J.A."/>
            <person name="Haas M.W."/>
            <person name="Macchietto M."/>
            <person name="Kono T."/>
            <person name="Duquette J."/>
            <person name="Shao M."/>
        </authorList>
    </citation>
    <scope>NUCLEOTIDE SEQUENCE</scope>
    <source>
        <tissue evidence="1">Fresh leaf tissue</tissue>
    </source>
</reference>
<reference evidence="1" key="1">
    <citation type="journal article" date="2021" name="bioRxiv">
        <title>Whole Genome Assembly and Annotation of Northern Wild Rice, Zizania palustris L., Supports a Whole Genome Duplication in the Zizania Genus.</title>
        <authorList>
            <person name="Haas M."/>
            <person name="Kono T."/>
            <person name="Macchietto M."/>
            <person name="Millas R."/>
            <person name="McGilp L."/>
            <person name="Shao M."/>
            <person name="Duquette J."/>
            <person name="Hirsch C.N."/>
            <person name="Kimball J."/>
        </authorList>
    </citation>
    <scope>NUCLEOTIDE SEQUENCE</scope>
    <source>
        <tissue evidence="1">Fresh leaf tissue</tissue>
    </source>
</reference>
<keyword evidence="2" id="KW-1185">Reference proteome</keyword>